<evidence type="ECO:0000256" key="1">
    <source>
        <dbReference type="SAM" id="Phobius"/>
    </source>
</evidence>
<dbReference type="STRING" id="286727.SAMN02982917_0421"/>
<evidence type="ECO:0000313" key="3">
    <source>
        <dbReference type="Proteomes" id="UP000192936"/>
    </source>
</evidence>
<keyword evidence="1" id="KW-1133">Transmembrane helix</keyword>
<keyword evidence="1" id="KW-0472">Membrane</keyword>
<sequence length="65" mass="6808">MSSMTTRSINSVGNSATRSAAQTAVAAFAAILLGSFLLYGVGFAQPQQIHDAAHDARHSFAFPCH</sequence>
<dbReference type="Pfam" id="PF09489">
    <property type="entry name" value="CbtB"/>
    <property type="match status" value="1"/>
</dbReference>
<proteinExistence type="predicted"/>
<evidence type="ECO:0000313" key="2">
    <source>
        <dbReference type="EMBL" id="SMF91930.1"/>
    </source>
</evidence>
<dbReference type="NCBIfam" id="TIGR02459">
    <property type="entry name" value="CbtB"/>
    <property type="match status" value="1"/>
</dbReference>
<accession>A0A1X7HSE6</accession>
<feature type="transmembrane region" description="Helical" evidence="1">
    <location>
        <begin position="20"/>
        <end position="41"/>
    </location>
</feature>
<gene>
    <name evidence="2" type="ORF">SAMN02982917_0421</name>
</gene>
<dbReference type="AlphaFoldDB" id="A0A1X7HSE6"/>
<name>A0A1X7HSE6_9PROT</name>
<organism evidence="2 3">
    <name type="scientific">Azospirillum oryzae</name>
    <dbReference type="NCBI Taxonomy" id="286727"/>
    <lineage>
        <taxon>Bacteria</taxon>
        <taxon>Pseudomonadati</taxon>
        <taxon>Pseudomonadota</taxon>
        <taxon>Alphaproteobacteria</taxon>
        <taxon>Rhodospirillales</taxon>
        <taxon>Azospirillaceae</taxon>
        <taxon>Azospirillum</taxon>
    </lineage>
</organism>
<dbReference type="EMBL" id="FXAK01000010">
    <property type="protein sequence ID" value="SMF91930.1"/>
    <property type="molecule type" value="Genomic_DNA"/>
</dbReference>
<dbReference type="Proteomes" id="UP000192936">
    <property type="component" value="Unassembled WGS sequence"/>
</dbReference>
<reference evidence="2 3" key="1">
    <citation type="submission" date="2017-04" db="EMBL/GenBank/DDBJ databases">
        <authorList>
            <person name="Afonso C.L."/>
            <person name="Miller P.J."/>
            <person name="Scott M.A."/>
            <person name="Spackman E."/>
            <person name="Goraichik I."/>
            <person name="Dimitrov K.M."/>
            <person name="Suarez D.L."/>
            <person name="Swayne D.E."/>
        </authorList>
    </citation>
    <scope>NUCLEOTIDE SEQUENCE [LARGE SCALE GENOMIC DNA]</scope>
    <source>
        <strain evidence="2 3">A2P</strain>
    </source>
</reference>
<keyword evidence="1" id="KW-0812">Transmembrane</keyword>
<protein>
    <submittedName>
        <fullName evidence="2">Cobalt transporter subunit CbtB</fullName>
    </submittedName>
</protein>
<dbReference type="InterPro" id="IPR012667">
    <property type="entry name" value="CbtB_put"/>
</dbReference>